<proteinExistence type="predicted"/>
<protein>
    <recommendedName>
        <fullName evidence="1">AAA domain-containing protein</fullName>
    </recommendedName>
</protein>
<comment type="caution">
    <text evidence="2">The sequence shown here is derived from an EMBL/GenBank/DDBJ whole genome shotgun (WGS) entry which is preliminary data.</text>
</comment>
<dbReference type="InterPro" id="IPR050678">
    <property type="entry name" value="DNA_Partitioning_ATPase"/>
</dbReference>
<dbReference type="PANTHER" id="PTHR13696">
    <property type="entry name" value="P-LOOP CONTAINING NUCLEOSIDE TRIPHOSPHATE HYDROLASE"/>
    <property type="match status" value="1"/>
</dbReference>
<dbReference type="PANTHER" id="PTHR13696:SF52">
    <property type="entry name" value="PARA FAMILY PROTEIN CT_582"/>
    <property type="match status" value="1"/>
</dbReference>
<dbReference type="InterPro" id="IPR025669">
    <property type="entry name" value="AAA_dom"/>
</dbReference>
<dbReference type="CDD" id="cd02042">
    <property type="entry name" value="ParAB_family"/>
    <property type="match status" value="1"/>
</dbReference>
<dbReference type="EMBL" id="LPWH01000093">
    <property type="protein sequence ID" value="POQ99645.1"/>
    <property type="molecule type" value="Genomic_DNA"/>
</dbReference>
<name>A0A2S4JJD7_9SPIO</name>
<dbReference type="Gene3D" id="3.40.50.300">
    <property type="entry name" value="P-loop containing nucleotide triphosphate hydrolases"/>
    <property type="match status" value="1"/>
</dbReference>
<gene>
    <name evidence="2" type="ORF">AU468_10060</name>
</gene>
<accession>A0A2S4JJD7</accession>
<evidence type="ECO:0000259" key="1">
    <source>
        <dbReference type="Pfam" id="PF13614"/>
    </source>
</evidence>
<dbReference type="SUPFAM" id="SSF52540">
    <property type="entry name" value="P-loop containing nucleoside triphosphate hydrolases"/>
    <property type="match status" value="1"/>
</dbReference>
<dbReference type="Pfam" id="PF13614">
    <property type="entry name" value="AAA_31"/>
    <property type="match status" value="1"/>
</dbReference>
<organism evidence="2 3">
    <name type="scientific">Alkalispirochaeta sphaeroplastigenens</name>
    <dbReference type="NCBI Taxonomy" id="1187066"/>
    <lineage>
        <taxon>Bacteria</taxon>
        <taxon>Pseudomonadati</taxon>
        <taxon>Spirochaetota</taxon>
        <taxon>Spirochaetia</taxon>
        <taxon>Spirochaetales</taxon>
        <taxon>Spirochaetaceae</taxon>
        <taxon>Alkalispirochaeta</taxon>
    </lineage>
</organism>
<dbReference type="RefSeq" id="WP_018526227.1">
    <property type="nucleotide sequence ID" value="NZ_LPWH01000093.1"/>
</dbReference>
<reference evidence="3" key="1">
    <citation type="submission" date="2015-12" db="EMBL/GenBank/DDBJ databases">
        <authorList>
            <person name="Lodha T.D."/>
            <person name="Chintalapati S."/>
            <person name="Chintalapati V.R."/>
            <person name="Sravanthi T."/>
        </authorList>
    </citation>
    <scope>NUCLEOTIDE SEQUENCE [LARGE SCALE GENOMIC DNA]</scope>
    <source>
        <strain evidence="3">JC133</strain>
    </source>
</reference>
<keyword evidence="3" id="KW-1185">Reference proteome</keyword>
<dbReference type="InterPro" id="IPR027417">
    <property type="entry name" value="P-loop_NTPase"/>
</dbReference>
<sequence>MHVLSVASVKGGVGKSATAISLAYMLAMDKKRRVLLIDTDPQNATTSHFFADLQFHHTLSSVLREECSIEEAARPIEGVSISLVPSELELADITTAIDEGPSRWFLLHNALKEVEEHYDNVVIDTPPSRFFTTRLSLIASHAVVVPTQLDKWAVRGVNTTFRDIQSALRDQRLVNRQIEAIAVVPTFYEENRQIKDILLQQVRENFSRYTTNTLIHRATEIEKTYSIDNERLTPGSRAYAEYATLLDELIARGVINGEA</sequence>
<dbReference type="AlphaFoldDB" id="A0A2S4JJD7"/>
<evidence type="ECO:0000313" key="2">
    <source>
        <dbReference type="EMBL" id="POQ99645.1"/>
    </source>
</evidence>
<dbReference type="Proteomes" id="UP000237350">
    <property type="component" value="Unassembled WGS sequence"/>
</dbReference>
<dbReference type="OrthoDB" id="9815116at2"/>
<feature type="domain" description="AAA" evidence="1">
    <location>
        <begin position="1"/>
        <end position="168"/>
    </location>
</feature>
<evidence type="ECO:0000313" key="3">
    <source>
        <dbReference type="Proteomes" id="UP000237350"/>
    </source>
</evidence>